<evidence type="ECO:0000256" key="5">
    <source>
        <dbReference type="ARBA" id="ARBA00022989"/>
    </source>
</evidence>
<dbReference type="InterPro" id="IPR002668">
    <property type="entry name" value="CNT_N_dom"/>
</dbReference>
<dbReference type="AlphaFoldDB" id="A0A443QLK9"/>
<evidence type="ECO:0000313" key="13">
    <source>
        <dbReference type="EMBL" id="RWS03918.1"/>
    </source>
</evidence>
<evidence type="ECO:0000256" key="8">
    <source>
        <dbReference type="RuleBase" id="RU362018"/>
    </source>
</evidence>
<keyword evidence="3" id="KW-1003">Cell membrane</keyword>
<feature type="transmembrane region" description="Helical" evidence="8">
    <location>
        <begin position="695"/>
        <end position="714"/>
    </location>
</feature>
<feature type="transmembrane region" description="Helical" evidence="8">
    <location>
        <begin position="334"/>
        <end position="353"/>
    </location>
</feature>
<dbReference type="STRING" id="1965070.A0A443QLK9"/>
<evidence type="ECO:0000259" key="12">
    <source>
        <dbReference type="Pfam" id="PF07670"/>
    </source>
</evidence>
<feature type="transmembrane region" description="Helical" evidence="8">
    <location>
        <begin position="766"/>
        <end position="788"/>
    </location>
</feature>
<dbReference type="InterPro" id="IPR008276">
    <property type="entry name" value="C_nuclsd_transpt"/>
</dbReference>
<feature type="transmembrane region" description="Helical" evidence="8">
    <location>
        <begin position="247"/>
        <end position="269"/>
    </location>
</feature>
<dbReference type="GO" id="GO:0005415">
    <property type="term" value="F:nucleoside:sodium symporter activity"/>
    <property type="evidence" value="ECO:0007669"/>
    <property type="project" value="TreeGrafter"/>
</dbReference>
<dbReference type="GO" id="GO:0046872">
    <property type="term" value="F:metal ion binding"/>
    <property type="evidence" value="ECO:0007669"/>
    <property type="project" value="UniProtKB-KW"/>
</dbReference>
<dbReference type="InterPro" id="IPR018270">
    <property type="entry name" value="C_nuclsd_transpt_met_bac"/>
</dbReference>
<keyword evidence="7" id="KW-0862">Zinc</keyword>
<keyword evidence="7" id="KW-0479">Metal-binding</keyword>
<dbReference type="GO" id="GO:0005886">
    <property type="term" value="C:plasma membrane"/>
    <property type="evidence" value="ECO:0007669"/>
    <property type="project" value="UniProtKB-SubCell"/>
</dbReference>
<dbReference type="InterPro" id="IPR011642">
    <property type="entry name" value="Gate_dom"/>
</dbReference>
<dbReference type="PANTHER" id="PTHR10590">
    <property type="entry name" value="SODIUM/NUCLEOSIDE COTRANSPORTER"/>
    <property type="match status" value="1"/>
</dbReference>
<keyword evidence="4 8" id="KW-0812">Transmembrane</keyword>
<protein>
    <recommendedName>
        <fullName evidence="8">Sodium/nucleoside cotransporter</fullName>
    </recommendedName>
</protein>
<evidence type="ECO:0000256" key="3">
    <source>
        <dbReference type="ARBA" id="ARBA00022475"/>
    </source>
</evidence>
<feature type="transmembrane region" description="Helical" evidence="8">
    <location>
        <begin position="720"/>
        <end position="746"/>
    </location>
</feature>
<accession>A0A443QLK9</accession>
<dbReference type="InterPro" id="IPR011657">
    <property type="entry name" value="CNT_C_dom"/>
</dbReference>
<feature type="transmembrane region" description="Helical" evidence="8">
    <location>
        <begin position="560"/>
        <end position="580"/>
    </location>
</feature>
<evidence type="ECO:0000256" key="2">
    <source>
        <dbReference type="ARBA" id="ARBA00009033"/>
    </source>
</evidence>
<feature type="domain" description="Concentrative nucleoside transporter N-terminal" evidence="10">
    <location>
        <begin position="279"/>
        <end position="352"/>
    </location>
</feature>
<keyword evidence="8" id="KW-0813">Transport</keyword>
<comment type="caution">
    <text evidence="8">Lacks conserved residue(s) required for the propagation of feature annotation.</text>
</comment>
<name>A0A443QLK9_9ACAR</name>
<feature type="transmembrane region" description="Helical" evidence="8">
    <location>
        <begin position="623"/>
        <end position="643"/>
    </location>
</feature>
<dbReference type="PANTHER" id="PTHR10590:SF4">
    <property type="entry name" value="SOLUTE CARRIER FAMILY 28 MEMBER 3"/>
    <property type="match status" value="1"/>
</dbReference>
<evidence type="ECO:0000259" key="11">
    <source>
        <dbReference type="Pfam" id="PF07662"/>
    </source>
</evidence>
<gene>
    <name evidence="13" type="ORF">B4U79_05662</name>
</gene>
<feature type="transmembrane region" description="Helical" evidence="8">
    <location>
        <begin position="535"/>
        <end position="554"/>
    </location>
</feature>
<dbReference type="EMBL" id="NCKU01006015">
    <property type="protein sequence ID" value="RWS03918.1"/>
    <property type="molecule type" value="Genomic_DNA"/>
</dbReference>
<sequence>MSVMKSRSESNVSSGTHGSNDTFKISSEHLSEQKPWNGKRLSCTSLPMDIADTQINDSRFSSASDVDGKINYMRRLSKNYGVPIDLYHHQSIPNSTSYVNEAYLETPTKDINFKLNIKGRHPLKIDIPEINVQFFDIKSAEENDEQQDCIEKTRIKLKRFLKKHSKYIKLLLFILYNIYLGFAIHRTWSQTKCYCDGVKFLVLLTAIVYFFMLYYLVLKKYVIAPCFRVIKEKLIKKLTKQPFVKTYLSPIIWFTILIMFVTFAIYISSKNLRRLTSAAGILGFIGIGYLLCPHRSRINWTPVFWGLTLQFLLAVFVMRSDFGKTFFKCLGDKVTTFLSFTDAGSSFVFGYLVTGEFQGKEIPIQGGIMAFKVFSVIIFFSFVTSILYYYGIMQVIVGKVGWFLQKTIGTTPCESLSASANIFLGMTEAPLLIKPYVSLMTKSELFAIMTGGFATIAGSVLAAYVSFGVNASHLLAASVMAAPSALGLSKLFYPETEESKTSHKALSIEQPNVLEAGANGACQAVKIIANITANLIAIIAFVYFINSAFSWFGSLLGAEYITFEWLLSKIFVPFAVLLGVDWQDVENVATLIGLKTVVNEFVAYKKLVEMKNAKILSQRAEIIATYALCGFSNFGSIGIQIGALGTLVPSRRPLLAQLGVKAMIAGSTVTLVSACFAAVSLFDHFDEPEQRWLRAGLFATFGMSGIIPAAHWAVAEGFLIAAHLDFLGCLLAMGISYLTGAIIYALRIPERFNAGKFDYWFSSHQLFHVFVVIGSVLHNKVVYLLVYYRLQLIEG</sequence>
<keyword evidence="14" id="KW-1185">Reference proteome</keyword>
<comment type="subcellular location">
    <subcellularLocation>
        <location evidence="1">Cell membrane</location>
        <topology evidence="1">Multi-pass membrane protein</topology>
    </subcellularLocation>
</comment>
<feature type="transmembrane region" description="Helical" evidence="8">
    <location>
        <begin position="445"/>
        <end position="467"/>
    </location>
</feature>
<feature type="binding site" evidence="7">
    <location>
        <position position="764"/>
    </location>
    <ligand>
        <name>Zn(2+)</name>
        <dbReference type="ChEBI" id="CHEBI:29105"/>
    </ligand>
</feature>
<feature type="transmembrane region" description="Helical" evidence="8">
    <location>
        <begin position="663"/>
        <end position="683"/>
    </location>
</feature>
<feature type="transmembrane region" description="Helical" evidence="8">
    <location>
        <begin position="373"/>
        <end position="396"/>
    </location>
</feature>
<feature type="compositionally biased region" description="Polar residues" evidence="9">
    <location>
        <begin position="9"/>
        <end position="23"/>
    </location>
</feature>
<reference evidence="13 14" key="1">
    <citation type="journal article" date="2018" name="Gigascience">
        <title>Genomes of trombidid mites reveal novel predicted allergens and laterally-transferred genes associated with secondary metabolism.</title>
        <authorList>
            <person name="Dong X."/>
            <person name="Chaisiri K."/>
            <person name="Xia D."/>
            <person name="Armstrong S.D."/>
            <person name="Fang Y."/>
            <person name="Donnelly M.J."/>
            <person name="Kadowaki T."/>
            <person name="McGarry J.W."/>
            <person name="Darby A.C."/>
            <person name="Makepeace B.L."/>
        </authorList>
    </citation>
    <scope>NUCLEOTIDE SEQUENCE [LARGE SCALE GENOMIC DNA]</scope>
    <source>
        <strain evidence="13">UoL-WK</strain>
    </source>
</reference>
<dbReference type="Pfam" id="PF07662">
    <property type="entry name" value="Nucleos_tra2_C"/>
    <property type="match status" value="1"/>
</dbReference>
<evidence type="ECO:0000313" key="14">
    <source>
        <dbReference type="Proteomes" id="UP000285301"/>
    </source>
</evidence>
<keyword evidence="5 8" id="KW-1133">Transmembrane helix</keyword>
<feature type="transmembrane region" description="Helical" evidence="8">
    <location>
        <begin position="275"/>
        <end position="292"/>
    </location>
</feature>
<comment type="caution">
    <text evidence="13">The sequence shown here is derived from an EMBL/GenBank/DDBJ whole genome shotgun (WGS) entry which is preliminary data.</text>
</comment>
<keyword evidence="6 8" id="KW-0472">Membrane</keyword>
<dbReference type="Pfam" id="PF07670">
    <property type="entry name" value="Gate"/>
    <property type="match status" value="1"/>
</dbReference>
<feature type="transmembrane region" description="Helical" evidence="8">
    <location>
        <begin position="304"/>
        <end position="322"/>
    </location>
</feature>
<feature type="transmembrane region" description="Helical" evidence="8">
    <location>
        <begin position="167"/>
        <end position="188"/>
    </location>
</feature>
<evidence type="ECO:0000259" key="10">
    <source>
        <dbReference type="Pfam" id="PF01773"/>
    </source>
</evidence>
<dbReference type="Proteomes" id="UP000285301">
    <property type="component" value="Unassembled WGS sequence"/>
</dbReference>
<evidence type="ECO:0000256" key="9">
    <source>
        <dbReference type="SAM" id="MobiDB-lite"/>
    </source>
</evidence>
<proteinExistence type="inferred from homology"/>
<evidence type="ECO:0000256" key="1">
    <source>
        <dbReference type="ARBA" id="ARBA00004651"/>
    </source>
</evidence>
<dbReference type="Pfam" id="PF01773">
    <property type="entry name" value="Nucleos_tra2_N"/>
    <property type="match status" value="1"/>
</dbReference>
<feature type="domain" description="Nucleoside transporter/FeoB GTPase Gate" evidence="12">
    <location>
        <begin position="370"/>
        <end position="468"/>
    </location>
</feature>
<feature type="binding site" evidence="7">
    <location>
        <position position="768"/>
    </location>
    <ligand>
        <name>Zn(2+)</name>
        <dbReference type="ChEBI" id="CHEBI:29105"/>
    </ligand>
</feature>
<comment type="similarity">
    <text evidence="2 8">Belongs to the concentrative nucleoside transporter (CNT) (TC 2.A.41) family.</text>
</comment>
<feature type="transmembrane region" description="Helical" evidence="8">
    <location>
        <begin position="200"/>
        <end position="218"/>
    </location>
</feature>
<dbReference type="NCBIfam" id="TIGR00804">
    <property type="entry name" value="nupC"/>
    <property type="match status" value="1"/>
</dbReference>
<evidence type="ECO:0000256" key="4">
    <source>
        <dbReference type="ARBA" id="ARBA00022692"/>
    </source>
</evidence>
<feature type="region of interest" description="Disordered" evidence="9">
    <location>
        <begin position="1"/>
        <end position="23"/>
    </location>
</feature>
<feature type="domain" description="Concentrative nucleoside transporter C-terminal" evidence="11">
    <location>
        <begin position="473"/>
        <end position="677"/>
    </location>
</feature>
<organism evidence="13 14">
    <name type="scientific">Dinothrombium tinctorium</name>
    <dbReference type="NCBI Taxonomy" id="1965070"/>
    <lineage>
        <taxon>Eukaryota</taxon>
        <taxon>Metazoa</taxon>
        <taxon>Ecdysozoa</taxon>
        <taxon>Arthropoda</taxon>
        <taxon>Chelicerata</taxon>
        <taxon>Arachnida</taxon>
        <taxon>Acari</taxon>
        <taxon>Acariformes</taxon>
        <taxon>Trombidiformes</taxon>
        <taxon>Prostigmata</taxon>
        <taxon>Anystina</taxon>
        <taxon>Parasitengona</taxon>
        <taxon>Trombidioidea</taxon>
        <taxon>Trombidiidae</taxon>
        <taxon>Dinothrombium</taxon>
    </lineage>
</organism>
<dbReference type="OrthoDB" id="6512830at2759"/>
<evidence type="ECO:0000256" key="6">
    <source>
        <dbReference type="ARBA" id="ARBA00023136"/>
    </source>
</evidence>
<evidence type="ECO:0000256" key="7">
    <source>
        <dbReference type="PIRSR" id="PIRSR604254-1"/>
    </source>
</evidence>